<evidence type="ECO:0000313" key="9">
    <source>
        <dbReference type="Proteomes" id="UP000251341"/>
    </source>
</evidence>
<comment type="caution">
    <text evidence="8">The sequence shown here is derived from an EMBL/GenBank/DDBJ whole genome shotgun (WGS) entry which is preliminary data.</text>
</comment>
<keyword evidence="3 5" id="KW-0238">DNA-binding</keyword>
<keyword evidence="9" id="KW-1185">Reference proteome</keyword>
<dbReference type="InterPro" id="IPR016032">
    <property type="entry name" value="Sig_transdc_resp-reg_C-effctor"/>
</dbReference>
<dbReference type="SUPFAM" id="SSF46894">
    <property type="entry name" value="C-terminal effector domain of the bipartite response regulators"/>
    <property type="match status" value="1"/>
</dbReference>
<keyword evidence="2" id="KW-0902">Two-component regulatory system</keyword>
<dbReference type="EMBL" id="NESP01000001">
    <property type="protein sequence ID" value="PUE58441.1"/>
    <property type="molecule type" value="Genomic_DNA"/>
</dbReference>
<dbReference type="GO" id="GO:0005829">
    <property type="term" value="C:cytosol"/>
    <property type="evidence" value="ECO:0007669"/>
    <property type="project" value="TreeGrafter"/>
</dbReference>
<dbReference type="Gene3D" id="3.40.50.2300">
    <property type="match status" value="1"/>
</dbReference>
<evidence type="ECO:0000256" key="5">
    <source>
        <dbReference type="PROSITE-ProRule" id="PRU01091"/>
    </source>
</evidence>
<accession>A0A315EMG2</accession>
<dbReference type="InterPro" id="IPR039420">
    <property type="entry name" value="WalR-like"/>
</dbReference>
<dbReference type="GO" id="GO:0006355">
    <property type="term" value="P:regulation of DNA-templated transcription"/>
    <property type="evidence" value="ECO:0007669"/>
    <property type="project" value="InterPro"/>
</dbReference>
<evidence type="ECO:0000256" key="2">
    <source>
        <dbReference type="ARBA" id="ARBA00023012"/>
    </source>
</evidence>
<feature type="modified residue" description="4-aspartylphosphate" evidence="4">
    <location>
        <position position="51"/>
    </location>
</feature>
<feature type="DNA-binding region" description="OmpR/PhoB-type" evidence="5">
    <location>
        <begin position="128"/>
        <end position="228"/>
    </location>
</feature>
<dbReference type="Gene3D" id="6.10.250.690">
    <property type="match status" value="1"/>
</dbReference>
<dbReference type="InterPro" id="IPR001789">
    <property type="entry name" value="Sig_transdc_resp-reg_receiver"/>
</dbReference>
<evidence type="ECO:0000259" key="7">
    <source>
        <dbReference type="PROSITE" id="PS51755"/>
    </source>
</evidence>
<dbReference type="Gene3D" id="1.10.10.10">
    <property type="entry name" value="Winged helix-like DNA-binding domain superfamily/Winged helix DNA-binding domain"/>
    <property type="match status" value="1"/>
</dbReference>
<feature type="domain" description="Response regulatory" evidence="6">
    <location>
        <begin position="2"/>
        <end position="117"/>
    </location>
</feature>
<dbReference type="InterPro" id="IPR036388">
    <property type="entry name" value="WH-like_DNA-bd_sf"/>
</dbReference>
<dbReference type="PANTHER" id="PTHR48111">
    <property type="entry name" value="REGULATOR OF RPOS"/>
    <property type="match status" value="1"/>
</dbReference>
<dbReference type="SMART" id="SM00862">
    <property type="entry name" value="Trans_reg_C"/>
    <property type="match status" value="1"/>
</dbReference>
<dbReference type="InterPro" id="IPR001867">
    <property type="entry name" value="OmpR/PhoB-type_DNA-bd"/>
</dbReference>
<dbReference type="SUPFAM" id="SSF52172">
    <property type="entry name" value="CheY-like"/>
    <property type="match status" value="1"/>
</dbReference>
<gene>
    <name evidence="8" type="ORF">B9Z44_01810</name>
</gene>
<keyword evidence="1 4" id="KW-0597">Phosphoprotein</keyword>
<name>A0A315EMG2_9BURK</name>
<dbReference type="AlphaFoldDB" id="A0A315EMG2"/>
<dbReference type="PROSITE" id="PS51755">
    <property type="entry name" value="OMPR_PHOB"/>
    <property type="match status" value="1"/>
</dbReference>
<dbReference type="GO" id="GO:0032993">
    <property type="term" value="C:protein-DNA complex"/>
    <property type="evidence" value="ECO:0007669"/>
    <property type="project" value="TreeGrafter"/>
</dbReference>
<evidence type="ECO:0000256" key="4">
    <source>
        <dbReference type="PROSITE-ProRule" id="PRU00169"/>
    </source>
</evidence>
<evidence type="ECO:0000259" key="6">
    <source>
        <dbReference type="PROSITE" id="PS50110"/>
    </source>
</evidence>
<dbReference type="RefSeq" id="WP_108401547.1">
    <property type="nucleotide sequence ID" value="NZ_NESP01000001.1"/>
</dbReference>
<dbReference type="Pfam" id="PF00072">
    <property type="entry name" value="Response_reg"/>
    <property type="match status" value="1"/>
</dbReference>
<dbReference type="InterPro" id="IPR011006">
    <property type="entry name" value="CheY-like_superfamily"/>
</dbReference>
<dbReference type="SMART" id="SM00448">
    <property type="entry name" value="REC"/>
    <property type="match status" value="1"/>
</dbReference>
<evidence type="ECO:0000256" key="3">
    <source>
        <dbReference type="ARBA" id="ARBA00023125"/>
    </source>
</evidence>
<dbReference type="PANTHER" id="PTHR48111:SF40">
    <property type="entry name" value="PHOSPHATE REGULON TRANSCRIPTIONAL REGULATORY PROTEIN PHOB"/>
    <property type="match status" value="1"/>
</dbReference>
<evidence type="ECO:0000313" key="8">
    <source>
        <dbReference type="EMBL" id="PUE58441.1"/>
    </source>
</evidence>
<evidence type="ECO:0008006" key="10">
    <source>
        <dbReference type="Google" id="ProtNLM"/>
    </source>
</evidence>
<feature type="domain" description="OmpR/PhoB-type" evidence="7">
    <location>
        <begin position="128"/>
        <end position="228"/>
    </location>
</feature>
<protein>
    <recommendedName>
        <fullName evidence="10">DNA-binding response regulator</fullName>
    </recommendedName>
</protein>
<dbReference type="GO" id="GO:0000156">
    <property type="term" value="F:phosphorelay response regulator activity"/>
    <property type="evidence" value="ECO:0007669"/>
    <property type="project" value="TreeGrafter"/>
</dbReference>
<organism evidence="8 9">
    <name type="scientific">Limnohabitans curvus</name>
    <dbReference type="NCBI Taxonomy" id="323423"/>
    <lineage>
        <taxon>Bacteria</taxon>
        <taxon>Pseudomonadati</taxon>
        <taxon>Pseudomonadota</taxon>
        <taxon>Betaproteobacteria</taxon>
        <taxon>Burkholderiales</taxon>
        <taxon>Comamonadaceae</taxon>
        <taxon>Limnohabitans</taxon>
    </lineage>
</organism>
<sequence length="235" mass="27041">MYIGLLEDEPHLAQHVCEILENAGHTTSVFNNGTDMVKAIGRDTIDLFVLDWRVPRMSGLEVLKHIRNVRGLKEPVLFLTSRTDEQDIIEALNAGADDYCTKPIRPQEFLARVTALLRRTYPDRNDQDTTRRVLNYVFNKLDNSVYFESQHISLSEKEFKLALFLFENHERAVSRERLMQEVWNGEGDALSRSLDVHVSWLRKKLDLAATSPHLRLKPIYGFGYRLMAVNGTPDA</sequence>
<dbReference type="Proteomes" id="UP000251341">
    <property type="component" value="Unassembled WGS sequence"/>
</dbReference>
<reference evidence="8 9" key="1">
    <citation type="submission" date="2017-04" db="EMBL/GenBank/DDBJ databases">
        <title>Unexpected and diverse lifestyles within the genus Limnohabitans.</title>
        <authorList>
            <person name="Kasalicky V."/>
            <person name="Mehrshad M."/>
            <person name="Andrei S.-A."/>
            <person name="Salcher M."/>
            <person name="Kratochvilova H."/>
            <person name="Simek K."/>
            <person name="Ghai R."/>
        </authorList>
    </citation>
    <scope>NUCLEOTIDE SEQUENCE [LARGE SCALE GENOMIC DNA]</scope>
    <source>
        <strain evidence="8 9">MWH-C5</strain>
    </source>
</reference>
<dbReference type="PROSITE" id="PS50110">
    <property type="entry name" value="RESPONSE_REGULATORY"/>
    <property type="match status" value="1"/>
</dbReference>
<proteinExistence type="predicted"/>
<evidence type="ECO:0000256" key="1">
    <source>
        <dbReference type="ARBA" id="ARBA00022553"/>
    </source>
</evidence>
<dbReference type="CDD" id="cd00383">
    <property type="entry name" value="trans_reg_C"/>
    <property type="match status" value="1"/>
</dbReference>
<dbReference type="GO" id="GO:0000976">
    <property type="term" value="F:transcription cis-regulatory region binding"/>
    <property type="evidence" value="ECO:0007669"/>
    <property type="project" value="TreeGrafter"/>
</dbReference>
<dbReference type="CDD" id="cd17574">
    <property type="entry name" value="REC_OmpR"/>
    <property type="match status" value="1"/>
</dbReference>
<dbReference type="Pfam" id="PF00486">
    <property type="entry name" value="Trans_reg_C"/>
    <property type="match status" value="1"/>
</dbReference>